<dbReference type="InterPro" id="IPR029787">
    <property type="entry name" value="Nucleotide_cyclase"/>
</dbReference>
<feature type="domain" description="EAL" evidence="2">
    <location>
        <begin position="411"/>
        <end position="661"/>
    </location>
</feature>
<feature type="transmembrane region" description="Helical" evidence="1">
    <location>
        <begin position="209"/>
        <end position="230"/>
    </location>
</feature>
<dbReference type="PROSITE" id="PS50887">
    <property type="entry name" value="GGDEF"/>
    <property type="match status" value="1"/>
</dbReference>
<evidence type="ECO:0000313" key="5">
    <source>
        <dbReference type="Proteomes" id="UP000199286"/>
    </source>
</evidence>
<dbReference type="AlphaFoldDB" id="A0A1H3MT05"/>
<dbReference type="Pfam" id="PF00563">
    <property type="entry name" value="EAL"/>
    <property type="match status" value="1"/>
</dbReference>
<dbReference type="InterPro" id="IPR000160">
    <property type="entry name" value="GGDEF_dom"/>
</dbReference>
<protein>
    <submittedName>
        <fullName evidence="4">Diguanylate cyclase (GGDEF) domain-containing protein</fullName>
    </submittedName>
</protein>
<keyword evidence="5" id="KW-1185">Reference proteome</keyword>
<organism evidence="4 5">
    <name type="scientific">Citreimonas salinaria</name>
    <dbReference type="NCBI Taxonomy" id="321339"/>
    <lineage>
        <taxon>Bacteria</taxon>
        <taxon>Pseudomonadati</taxon>
        <taxon>Pseudomonadota</taxon>
        <taxon>Alphaproteobacteria</taxon>
        <taxon>Rhodobacterales</taxon>
        <taxon>Roseobacteraceae</taxon>
        <taxon>Citreimonas</taxon>
    </lineage>
</organism>
<dbReference type="Gene3D" id="3.30.70.270">
    <property type="match status" value="1"/>
</dbReference>
<dbReference type="CDD" id="cd01948">
    <property type="entry name" value="EAL"/>
    <property type="match status" value="1"/>
</dbReference>
<accession>A0A1H3MT05</accession>
<gene>
    <name evidence="4" type="ORF">SAMN05444340_11833</name>
</gene>
<dbReference type="STRING" id="321339.SAMN05444340_11833"/>
<evidence type="ECO:0000259" key="3">
    <source>
        <dbReference type="PROSITE" id="PS50887"/>
    </source>
</evidence>
<dbReference type="Pfam" id="PF00990">
    <property type="entry name" value="GGDEF"/>
    <property type="match status" value="1"/>
</dbReference>
<evidence type="ECO:0000259" key="2">
    <source>
        <dbReference type="PROSITE" id="PS50883"/>
    </source>
</evidence>
<evidence type="ECO:0000256" key="1">
    <source>
        <dbReference type="SAM" id="Phobius"/>
    </source>
</evidence>
<keyword evidence="1" id="KW-1133">Transmembrane helix</keyword>
<dbReference type="PANTHER" id="PTHR44757">
    <property type="entry name" value="DIGUANYLATE CYCLASE DGCP"/>
    <property type="match status" value="1"/>
</dbReference>
<dbReference type="SUPFAM" id="SSF141868">
    <property type="entry name" value="EAL domain-like"/>
    <property type="match status" value="1"/>
</dbReference>
<dbReference type="InterPro" id="IPR052155">
    <property type="entry name" value="Biofilm_reg_signaling"/>
</dbReference>
<dbReference type="NCBIfam" id="TIGR00254">
    <property type="entry name" value="GGDEF"/>
    <property type="match status" value="1"/>
</dbReference>
<dbReference type="InterPro" id="IPR043128">
    <property type="entry name" value="Rev_trsase/Diguanyl_cyclase"/>
</dbReference>
<dbReference type="SMART" id="SM00267">
    <property type="entry name" value="GGDEF"/>
    <property type="match status" value="1"/>
</dbReference>
<evidence type="ECO:0000313" key="4">
    <source>
        <dbReference type="EMBL" id="SDY79159.1"/>
    </source>
</evidence>
<sequence>MFGSKFKAAGALARARGAGASDRPGGGGGLKGFQILAAGFSIAAALLMAISIAVERTVEDVVKRQAIADSERWASHMARKVPDLERLIATGLPDAAQEEALRDTRSVGSIFRFSLYDSDGRLVLVSDDSPVGGAGSGAPEIDAEAAAVARTGRSTAGVDDGTGRTDRPDLHAEAYVPIRDGTGAIRGVAEVYVDVTATRAFFTASFRSFGLILSAACLLMVSLPASAYVLQRRMALKAQESVEFLARHDSLTGLLNRAEFTARAERDGRCTLHALAFVDVDHFKQVNDTHGHRTGDALLTHIAHILQSEAGPEDLVARFGGDEFVLGIRNPSEDAAIEHVNAVVRRCAEPFRLDGKRINSTVSIGLARVDCAQSLDRTLSQADAALYHAKAAGRSDLAVYGSEMGERMAARRALEARVRAALERKEFEIHYQPLVDGVTHGIVGYEALLRLRSDAGDPIPPAIFIPVAEELGLISEIGAWVLRTATAAFAAIEDGCTLSVNLSAVQFEDGALVPTVRAALHESGLPAQRLELEITESLLLGDSRSVEMQIDALKEMGVGIAMDDFGTGFSSLSYLWKYGFDRIKIDRSFVGALDENPERARDIIETTVLLGQRLGMKITAEGVETAEQSALLTQLGCDVLQGYLYGRPGPIADFHRRDFGT</sequence>
<dbReference type="SUPFAM" id="SSF55073">
    <property type="entry name" value="Nucleotide cyclase"/>
    <property type="match status" value="1"/>
</dbReference>
<dbReference type="EMBL" id="FNPF01000018">
    <property type="protein sequence ID" value="SDY79159.1"/>
    <property type="molecule type" value="Genomic_DNA"/>
</dbReference>
<dbReference type="PANTHER" id="PTHR44757:SF4">
    <property type="entry name" value="DIGUANYLATE CYCLASE DGCE-RELATED"/>
    <property type="match status" value="1"/>
</dbReference>
<name>A0A1H3MT05_9RHOB</name>
<dbReference type="PROSITE" id="PS50883">
    <property type="entry name" value="EAL"/>
    <property type="match status" value="1"/>
</dbReference>
<reference evidence="4 5" key="1">
    <citation type="submission" date="2016-10" db="EMBL/GenBank/DDBJ databases">
        <authorList>
            <person name="de Groot N.N."/>
        </authorList>
    </citation>
    <scope>NUCLEOTIDE SEQUENCE [LARGE SCALE GENOMIC DNA]</scope>
    <source>
        <strain evidence="4 5">DSM 26880</strain>
    </source>
</reference>
<dbReference type="CDD" id="cd01949">
    <property type="entry name" value="GGDEF"/>
    <property type="match status" value="1"/>
</dbReference>
<feature type="transmembrane region" description="Helical" evidence="1">
    <location>
        <begin position="33"/>
        <end position="54"/>
    </location>
</feature>
<keyword evidence="1" id="KW-0812">Transmembrane</keyword>
<dbReference type="Proteomes" id="UP000199286">
    <property type="component" value="Unassembled WGS sequence"/>
</dbReference>
<proteinExistence type="predicted"/>
<dbReference type="SMART" id="SM00052">
    <property type="entry name" value="EAL"/>
    <property type="match status" value="1"/>
</dbReference>
<dbReference type="RefSeq" id="WP_089885263.1">
    <property type="nucleotide sequence ID" value="NZ_FNPF01000018.1"/>
</dbReference>
<dbReference type="InterPro" id="IPR035919">
    <property type="entry name" value="EAL_sf"/>
</dbReference>
<dbReference type="Gene3D" id="3.20.20.450">
    <property type="entry name" value="EAL domain"/>
    <property type="match status" value="1"/>
</dbReference>
<keyword evidence="1" id="KW-0472">Membrane</keyword>
<dbReference type="InterPro" id="IPR001633">
    <property type="entry name" value="EAL_dom"/>
</dbReference>
<feature type="domain" description="GGDEF" evidence="3">
    <location>
        <begin position="271"/>
        <end position="402"/>
    </location>
</feature>